<dbReference type="RefSeq" id="WP_079602411.1">
    <property type="nucleotide sequence ID" value="NZ_LT670817.1"/>
</dbReference>
<name>A0A1M5PK75_9BRAD</name>
<evidence type="ECO:0000313" key="2">
    <source>
        <dbReference type="Proteomes" id="UP000189796"/>
    </source>
</evidence>
<proteinExistence type="predicted"/>
<protein>
    <submittedName>
        <fullName evidence="1">Uncharacterized protein</fullName>
    </submittedName>
</protein>
<sequence length="98" mass="10910">MLIHLPIIFLTSLHPIAGANTVPKFNITLECQSEGGTKAMLDRCSDDEKQALNQLRAEWTQFAASDVRQCTEETSIDGSPSYVELLTCLEMARDVRPK</sequence>
<organism evidence="1 2">
    <name type="scientific">Bradyrhizobium erythrophlei</name>
    <dbReference type="NCBI Taxonomy" id="1437360"/>
    <lineage>
        <taxon>Bacteria</taxon>
        <taxon>Pseudomonadati</taxon>
        <taxon>Pseudomonadota</taxon>
        <taxon>Alphaproteobacteria</taxon>
        <taxon>Hyphomicrobiales</taxon>
        <taxon>Nitrobacteraceae</taxon>
        <taxon>Bradyrhizobium</taxon>
    </lineage>
</organism>
<gene>
    <name evidence="1" type="ORF">SAMN05443248_3404</name>
</gene>
<dbReference type="EMBL" id="LT670817">
    <property type="protein sequence ID" value="SHH02158.1"/>
    <property type="molecule type" value="Genomic_DNA"/>
</dbReference>
<dbReference type="Proteomes" id="UP000189796">
    <property type="component" value="Chromosome I"/>
</dbReference>
<dbReference type="OrthoDB" id="7960860at2"/>
<dbReference type="AlphaFoldDB" id="A0A1M5PK75"/>
<evidence type="ECO:0000313" key="1">
    <source>
        <dbReference type="EMBL" id="SHH02158.1"/>
    </source>
</evidence>
<accession>A0A1M5PK75</accession>
<reference evidence="1 2" key="1">
    <citation type="submission" date="2016-11" db="EMBL/GenBank/DDBJ databases">
        <authorList>
            <person name="Jaros S."/>
            <person name="Januszkiewicz K."/>
            <person name="Wedrychowicz H."/>
        </authorList>
    </citation>
    <scope>NUCLEOTIDE SEQUENCE [LARGE SCALE GENOMIC DNA]</scope>
    <source>
        <strain evidence="1 2">GAS138</strain>
    </source>
</reference>